<evidence type="ECO:0000256" key="7">
    <source>
        <dbReference type="ARBA" id="ARBA00023006"/>
    </source>
</evidence>
<feature type="compositionally biased region" description="Low complexity" evidence="11">
    <location>
        <begin position="780"/>
        <end position="789"/>
    </location>
</feature>
<feature type="compositionally biased region" description="Low complexity" evidence="11">
    <location>
        <begin position="725"/>
        <end position="761"/>
    </location>
</feature>
<comment type="similarity">
    <text evidence="2 10">Belongs to the SEC16 family.</text>
</comment>
<evidence type="ECO:0000313" key="15">
    <source>
        <dbReference type="EMBL" id="KAK4148205.1"/>
    </source>
</evidence>
<feature type="compositionally biased region" description="Basic residues" evidence="11">
    <location>
        <begin position="2090"/>
        <end position="2099"/>
    </location>
</feature>
<evidence type="ECO:0000256" key="8">
    <source>
        <dbReference type="ARBA" id="ARBA00023136"/>
    </source>
</evidence>
<feature type="compositionally biased region" description="Acidic residues" evidence="11">
    <location>
        <begin position="72"/>
        <end position="90"/>
    </location>
</feature>
<gene>
    <name evidence="15" type="ORF">C8A04DRAFT_8610</name>
</gene>
<feature type="region of interest" description="Disordered" evidence="11">
    <location>
        <begin position="1953"/>
        <end position="2108"/>
    </location>
</feature>
<protein>
    <recommendedName>
        <fullName evidence="10">Protein transport protein sec16</fullName>
    </recommendedName>
</protein>
<feature type="compositionally biased region" description="Low complexity" evidence="11">
    <location>
        <begin position="1690"/>
        <end position="1717"/>
    </location>
</feature>
<dbReference type="Gene3D" id="1.25.40.1030">
    <property type="match status" value="1"/>
</dbReference>
<dbReference type="GO" id="GO:0070973">
    <property type="term" value="P:protein localization to endoplasmic reticulum exit site"/>
    <property type="evidence" value="ECO:0007669"/>
    <property type="project" value="TreeGrafter"/>
</dbReference>
<feature type="compositionally biased region" description="Basic and acidic residues" evidence="11">
    <location>
        <begin position="827"/>
        <end position="841"/>
    </location>
</feature>
<dbReference type="InterPro" id="IPR024468">
    <property type="entry name" value="Sec16_N"/>
</dbReference>
<dbReference type="GO" id="GO:0015031">
    <property type="term" value="P:protein transport"/>
    <property type="evidence" value="ECO:0007669"/>
    <property type="project" value="UniProtKB-KW"/>
</dbReference>
<dbReference type="GO" id="GO:0016192">
    <property type="term" value="P:vesicle-mediated transport"/>
    <property type="evidence" value="ECO:0007669"/>
    <property type="project" value="UniProtKB-KW"/>
</dbReference>
<comment type="caution">
    <text evidence="15">The sequence shown here is derived from an EMBL/GenBank/DDBJ whole genome shotgun (WGS) entry which is preliminary data.</text>
</comment>
<feature type="compositionally biased region" description="Acidic residues" evidence="11">
    <location>
        <begin position="407"/>
        <end position="422"/>
    </location>
</feature>
<feature type="compositionally biased region" description="Low complexity" evidence="11">
    <location>
        <begin position="1578"/>
        <end position="1604"/>
    </location>
</feature>
<dbReference type="Pfam" id="PF12932">
    <property type="entry name" value="Sec16"/>
    <property type="match status" value="1"/>
</dbReference>
<feature type="compositionally biased region" description="Acidic residues" evidence="11">
    <location>
        <begin position="360"/>
        <end position="369"/>
    </location>
</feature>
<dbReference type="Pfam" id="PF12935">
    <property type="entry name" value="Sec16_N"/>
    <property type="match status" value="1"/>
</dbReference>
<keyword evidence="6 10" id="KW-0653">Protein transport</keyword>
<dbReference type="EMBL" id="MU853554">
    <property type="protein sequence ID" value="KAK4148205.1"/>
    <property type="molecule type" value="Genomic_DNA"/>
</dbReference>
<feature type="compositionally biased region" description="Low complexity" evidence="11">
    <location>
        <begin position="470"/>
        <end position="487"/>
    </location>
</feature>
<dbReference type="CDD" id="cd09233">
    <property type="entry name" value="ACE1-Sec16-like"/>
    <property type="match status" value="1"/>
</dbReference>
<feature type="domain" description="Sec16 Sec23-binding" evidence="12">
    <location>
        <begin position="1426"/>
        <end position="1520"/>
    </location>
</feature>
<feature type="region of interest" description="Disordered" evidence="11">
    <location>
        <begin position="20"/>
        <end position="981"/>
    </location>
</feature>
<feature type="compositionally biased region" description="Polar residues" evidence="11">
    <location>
        <begin position="648"/>
        <end position="657"/>
    </location>
</feature>
<feature type="compositionally biased region" description="Low complexity" evidence="11">
    <location>
        <begin position="91"/>
        <end position="103"/>
    </location>
</feature>
<dbReference type="RefSeq" id="XP_062641576.1">
    <property type="nucleotide sequence ID" value="XM_062785176.1"/>
</dbReference>
<dbReference type="Proteomes" id="UP001302676">
    <property type="component" value="Unassembled WGS sequence"/>
</dbReference>
<name>A0AAN6ZQM5_9PEZI</name>
<feature type="compositionally biased region" description="Low complexity" evidence="11">
    <location>
        <begin position="1911"/>
        <end position="1927"/>
    </location>
</feature>
<evidence type="ECO:0000256" key="6">
    <source>
        <dbReference type="ARBA" id="ARBA00022927"/>
    </source>
</evidence>
<feature type="compositionally biased region" description="Polar residues" evidence="11">
    <location>
        <begin position="114"/>
        <end position="127"/>
    </location>
</feature>
<evidence type="ECO:0000313" key="16">
    <source>
        <dbReference type="Proteomes" id="UP001302676"/>
    </source>
</evidence>
<feature type="compositionally biased region" description="Low complexity" evidence="11">
    <location>
        <begin position="2060"/>
        <end position="2076"/>
    </location>
</feature>
<evidence type="ECO:0000256" key="3">
    <source>
        <dbReference type="ARBA" id="ARBA00022448"/>
    </source>
</evidence>
<reference evidence="15" key="1">
    <citation type="journal article" date="2023" name="Mol. Phylogenet. Evol.">
        <title>Genome-scale phylogeny and comparative genomics of the fungal order Sordariales.</title>
        <authorList>
            <person name="Hensen N."/>
            <person name="Bonometti L."/>
            <person name="Westerberg I."/>
            <person name="Brannstrom I.O."/>
            <person name="Guillou S."/>
            <person name="Cros-Aarteil S."/>
            <person name="Calhoun S."/>
            <person name="Haridas S."/>
            <person name="Kuo A."/>
            <person name="Mondo S."/>
            <person name="Pangilinan J."/>
            <person name="Riley R."/>
            <person name="LaButti K."/>
            <person name="Andreopoulos B."/>
            <person name="Lipzen A."/>
            <person name="Chen C."/>
            <person name="Yan M."/>
            <person name="Daum C."/>
            <person name="Ng V."/>
            <person name="Clum A."/>
            <person name="Steindorff A."/>
            <person name="Ohm R.A."/>
            <person name="Martin F."/>
            <person name="Silar P."/>
            <person name="Natvig D.O."/>
            <person name="Lalanne C."/>
            <person name="Gautier V."/>
            <person name="Ament-Velasquez S.L."/>
            <person name="Kruys A."/>
            <person name="Hutchinson M.I."/>
            <person name="Powell A.J."/>
            <person name="Barry K."/>
            <person name="Miller A.N."/>
            <person name="Grigoriev I.V."/>
            <person name="Debuchy R."/>
            <person name="Gladieux P."/>
            <person name="Hiltunen Thoren M."/>
            <person name="Johannesson H."/>
        </authorList>
    </citation>
    <scope>NUCLEOTIDE SEQUENCE</scope>
    <source>
        <strain evidence="15">CBS 141.50</strain>
    </source>
</reference>
<feature type="compositionally biased region" description="Low complexity" evidence="11">
    <location>
        <begin position="441"/>
        <end position="459"/>
    </location>
</feature>
<feature type="compositionally biased region" description="Acidic residues" evidence="11">
    <location>
        <begin position="198"/>
        <end position="209"/>
    </location>
</feature>
<keyword evidence="8 10" id="KW-0472">Membrane</keyword>
<dbReference type="InterPro" id="IPR024298">
    <property type="entry name" value="Sec16_Sec23-bd"/>
</dbReference>
<feature type="compositionally biased region" description="Low complexity" evidence="11">
    <location>
        <begin position="259"/>
        <end position="279"/>
    </location>
</feature>
<accession>A0AAN6ZQM5</accession>
<organism evidence="15 16">
    <name type="scientific">Dichotomopilus funicola</name>
    <dbReference type="NCBI Taxonomy" id="1934379"/>
    <lineage>
        <taxon>Eukaryota</taxon>
        <taxon>Fungi</taxon>
        <taxon>Dikarya</taxon>
        <taxon>Ascomycota</taxon>
        <taxon>Pezizomycotina</taxon>
        <taxon>Sordariomycetes</taxon>
        <taxon>Sordariomycetidae</taxon>
        <taxon>Sordariales</taxon>
        <taxon>Chaetomiaceae</taxon>
        <taxon>Dichotomopilus</taxon>
    </lineage>
</organism>
<keyword evidence="3 10" id="KW-0813">Transport</keyword>
<feature type="compositionally biased region" description="Polar residues" evidence="11">
    <location>
        <begin position="1608"/>
        <end position="1617"/>
    </location>
</feature>
<proteinExistence type="inferred from homology"/>
<dbReference type="Pfam" id="PF12931">
    <property type="entry name" value="TPR_Sec16"/>
    <property type="match status" value="2"/>
</dbReference>
<feature type="compositionally biased region" description="Polar residues" evidence="11">
    <location>
        <begin position="318"/>
        <end position="330"/>
    </location>
</feature>
<feature type="domain" description="Sec16 central conserved" evidence="13">
    <location>
        <begin position="1010"/>
        <end position="1139"/>
    </location>
</feature>
<evidence type="ECO:0000256" key="5">
    <source>
        <dbReference type="ARBA" id="ARBA00022892"/>
    </source>
</evidence>
<evidence type="ECO:0000256" key="11">
    <source>
        <dbReference type="SAM" id="MobiDB-lite"/>
    </source>
</evidence>
<feature type="compositionally biased region" description="Pro residues" evidence="11">
    <location>
        <begin position="790"/>
        <end position="799"/>
    </location>
</feature>
<feature type="compositionally biased region" description="Low complexity" evidence="11">
    <location>
        <begin position="864"/>
        <end position="880"/>
    </location>
</feature>
<feature type="region of interest" description="Disordered" evidence="11">
    <location>
        <begin position="1578"/>
        <end position="1658"/>
    </location>
</feature>
<dbReference type="GO" id="GO:0070971">
    <property type="term" value="C:endoplasmic reticulum exit site"/>
    <property type="evidence" value="ECO:0007669"/>
    <property type="project" value="TreeGrafter"/>
</dbReference>
<dbReference type="GO" id="GO:0007030">
    <property type="term" value="P:Golgi organization"/>
    <property type="evidence" value="ECO:0007669"/>
    <property type="project" value="TreeGrafter"/>
</dbReference>
<feature type="compositionally biased region" description="Basic and acidic residues" evidence="11">
    <location>
        <begin position="1857"/>
        <end position="1886"/>
    </location>
</feature>
<dbReference type="InterPro" id="IPR024340">
    <property type="entry name" value="Sec16_CCD"/>
</dbReference>
<dbReference type="PANTHER" id="PTHR13402">
    <property type="entry name" value="RGPR-RELATED"/>
    <property type="match status" value="1"/>
</dbReference>
<comment type="function">
    <text evidence="9 10">Involved in the initiation of assembly of the COPII coat required for the formation of transport vesicles from the endoplasmic reticulum (ER) and the selection of cargo molecules. Also involved in autophagy.</text>
</comment>
<keyword evidence="5 10" id="KW-0931">ER-Golgi transport</keyword>
<keyword evidence="7 10" id="KW-0072">Autophagy</keyword>
<feature type="compositionally biased region" description="Low complexity" evidence="11">
    <location>
        <begin position="963"/>
        <end position="974"/>
    </location>
</feature>
<dbReference type="GO" id="GO:0005789">
    <property type="term" value="C:endoplasmic reticulum membrane"/>
    <property type="evidence" value="ECO:0007669"/>
    <property type="project" value="UniProtKB-SubCell"/>
</dbReference>
<keyword evidence="16" id="KW-1185">Reference proteome</keyword>
<evidence type="ECO:0000256" key="2">
    <source>
        <dbReference type="ARBA" id="ARBA00005927"/>
    </source>
</evidence>
<evidence type="ECO:0000256" key="10">
    <source>
        <dbReference type="RuleBase" id="RU364101"/>
    </source>
</evidence>
<evidence type="ECO:0000256" key="4">
    <source>
        <dbReference type="ARBA" id="ARBA00022824"/>
    </source>
</evidence>
<feature type="domain" description="Sec16 Sec23-binding" evidence="12">
    <location>
        <begin position="1196"/>
        <end position="1391"/>
    </location>
</feature>
<reference evidence="15" key="2">
    <citation type="submission" date="2023-05" db="EMBL/GenBank/DDBJ databases">
        <authorList>
            <consortium name="Lawrence Berkeley National Laboratory"/>
            <person name="Steindorff A."/>
            <person name="Hensen N."/>
            <person name="Bonometti L."/>
            <person name="Westerberg I."/>
            <person name="Brannstrom I.O."/>
            <person name="Guillou S."/>
            <person name="Cros-Aarteil S."/>
            <person name="Calhoun S."/>
            <person name="Haridas S."/>
            <person name="Kuo A."/>
            <person name="Mondo S."/>
            <person name="Pangilinan J."/>
            <person name="Riley R."/>
            <person name="Labutti K."/>
            <person name="Andreopoulos B."/>
            <person name="Lipzen A."/>
            <person name="Chen C."/>
            <person name="Yanf M."/>
            <person name="Daum C."/>
            <person name="Ng V."/>
            <person name="Clum A."/>
            <person name="Ohm R."/>
            <person name="Martin F."/>
            <person name="Silar P."/>
            <person name="Natvig D."/>
            <person name="Lalanne C."/>
            <person name="Gautier V."/>
            <person name="Ament-Velasquez S.L."/>
            <person name="Kruys A."/>
            <person name="Hutchinson M.I."/>
            <person name="Powell A.J."/>
            <person name="Barry K."/>
            <person name="Miller A.N."/>
            <person name="Grigoriev I.V."/>
            <person name="Debuchy R."/>
            <person name="Gladieux P."/>
            <person name="Thoren M.H."/>
            <person name="Johannesson H."/>
        </authorList>
    </citation>
    <scope>NUCLEOTIDE SEQUENCE</scope>
    <source>
        <strain evidence="15">CBS 141.50</strain>
    </source>
</reference>
<feature type="compositionally biased region" description="Low complexity" evidence="11">
    <location>
        <begin position="1781"/>
        <end position="1814"/>
    </location>
</feature>
<dbReference type="GO" id="GO:0012507">
    <property type="term" value="C:ER to Golgi transport vesicle membrane"/>
    <property type="evidence" value="ECO:0007669"/>
    <property type="project" value="TreeGrafter"/>
</dbReference>
<feature type="region of interest" description="Disordered" evidence="11">
    <location>
        <begin position="1516"/>
        <end position="1558"/>
    </location>
</feature>
<evidence type="ECO:0000259" key="13">
    <source>
        <dbReference type="Pfam" id="PF12932"/>
    </source>
</evidence>
<dbReference type="PANTHER" id="PTHR13402:SF6">
    <property type="entry name" value="SECRETORY 16, ISOFORM I"/>
    <property type="match status" value="1"/>
</dbReference>
<feature type="compositionally biased region" description="Pro residues" evidence="11">
    <location>
        <begin position="682"/>
        <end position="696"/>
    </location>
</feature>
<dbReference type="GeneID" id="87821789"/>
<sequence length="2108" mass="218494">MVSDAPSSAWHPALMPHTIADLPQAPAADSISSPTVPRDIDTAELEQTNTLRQPEDTTDADPEAGAWFQDDGTGDDDWLADASNDPEPESQPEQPAAAPPVDSSADDALPDEPTTASKHLSTMSFTRTVPHEVNWNDDDDAEWNLSRTNTDPFKFMPENNRTNSFPPMPESEDATNEHPHELEQPISFDPAEELIREIEEEDTREEEALPDATSGSQDDTAAHDREGQAAVEPYPESGLESAAGDSAEARFEEGVPLVPAAEQEQDTTQEQPSSQAEPDFFGEEAGEEDDFFSQVNTGEAPNQEEPQPAPLQRKSTMEVLSSLNVGSAGSSFAPLEGTVEEADAESGDNTPIEQTRGEETAEPAAEENLDEKWKAMFGDEDEEGFLPDESVGAPEAPEVDASAFLGSDDEGLLDDSETEQPDEPSRVIASSRYAPAPTLSTQGVQGYFPQQQQQLQTPVNTMAPPNPYLPTNTPVTPATPANPYAAVGAGSIVSSPATTPYAAPSTGHPPPSQFGLGAPPLLQEKSKAQSFADKAKGGYTSPYDLPMEVVKPKRRTSGHASQYGPSAPASPASLPPPPRSVSMHQPPMPPPSSSHALAAAAAASSRPSSSHGSSSTLQPPPAVGVRKLASQENFFEDLPMTAKPRPASRQSQKSMPSPTQPGPYGVPPHSAGLPSVTSHPVAPVPPPGPGPVPSAYPPSGTGTGSSGASGPSGISGLVAPPRLDPYASLSAAPSLVPAAPPAASSTRYSPAPPGAANTNGPVPVPIPAATRYSPAPPASRQPSAGYGPTPTTPGPPILPHQPRTSSPLAHFEITHDKARGPAPESGLSERRSSSSLHEHRLQRVPSLPPTREVVEEEEPPAPARPQTSSGSSPPVSATSSKYAPAPPALKRATSNYSPLAPAYDFAPPPRSQTQSPGALYGGNRGGLKPAAEPIPRPSSVNDPTSAREAAYPLGPAPAPRTGPTPAAASVSAPTQGTTTFTRARGASLYLNVIPPTDGRENDPLKRWRGAPLVSWGVGGTFVTMFPKEVPRYGTNSSIPAVVRSPGQVKVQNVKEILPLEERLAKFPGPLKGKGKKKETVAWLTAGIEGLERDLPTTGYAQAGGFSPAYNAQVDKQVAERASERVLLWKILRVFVEHDGVLEGNAAVEKAVREVLSPNLGGGGGDVSASATPYLQGHGSQSQVQSDAVSASTLEQIRQHLLSGDCEKAVWAAADQRLWGHALLLSNALAPALYKQVAQEFVKKEVNVPGHGHESLAALYGVLSGNHEESVDELVPSHARAGLQLMATTNANNANANNANANAADGLDKWRETLGLVLSNRSADDARAIHALGVLLAGYGRAEAAQVCFLFARSPAHTVFGALDDPAAPSAKDLEPLLLGEVYEYGQSLQALAGTTTTTGNITGLSGSGAASGSTAAAGLVGLPGTHAHLAAYKLQHALVLAESGFRDKALQYCDALATAITAQTKRSPYHHVILEQAVEDLLRRLKQAPKEDSGSWIPKPSMNKVSDSVWSRFNKFVSGDDDGSGEGHGQGHAADGEVGPGPFGRVAGGTPTISRTPSVTNLETYGVAALPGYGGLPPATASSTTPMSTSAPPAPTRAASRYAPGAPPSTTGSASNSRPSTAAYAPAGAGGSPYAPRSSMERTSGEYSRGGSFEVPRRSLEMQGAGAGRTGSYSPVRAGSPLGSSSPYLPAAAGFQPVAPPAAAAPAPVPGAGAVPATIASPHTPASAFSPSIGYPGTAPSSVGYPMPSDSAGQSPEASGYQPPSYGYEPPSFTPYEGPSTSTPGEEATPGTETSSYEPPSYQPYSYEPPSYEPDLPATEDAAGSNEDDNDEKPKPKPKKKGIMYDDDDDDFPTPRPAEKSKAEKDRENEEMFRRAAEEDAKRAEAAKQAPKKGWGFTSWFGGAKKDGLDGSSSPSQNGSSGASNPNKPIRAKLGEANSFYYDPELKRWVNKNAGPEDLVKKATPPPPRSSGGGSPRSVSASPALGAAAGVDGRPHTSDGPPRAGGGGGMSGMSLGDSLVPPPPGPVAMLRSVSNTSTASAPPLGQHTSAFGTTGPGGRPPRSSSRPPTSLSNSSSIDDLLSAAGPRKPGAAKKAKRGARYVDVMGKT</sequence>
<dbReference type="FunFam" id="1.25.40.1030:FF:000008">
    <property type="entry name" value="Protein transport protein sec16"/>
    <property type="match status" value="1"/>
</dbReference>
<evidence type="ECO:0000259" key="12">
    <source>
        <dbReference type="Pfam" id="PF12931"/>
    </source>
</evidence>
<feature type="compositionally biased region" description="Acidic residues" evidence="11">
    <location>
        <begin position="280"/>
        <end position="291"/>
    </location>
</feature>
<feature type="domain" description="Sec16 N-terminal" evidence="14">
    <location>
        <begin position="247"/>
        <end position="470"/>
    </location>
</feature>
<evidence type="ECO:0000256" key="9">
    <source>
        <dbReference type="ARBA" id="ARBA00024687"/>
    </source>
</evidence>
<feature type="compositionally biased region" description="Polar residues" evidence="11">
    <location>
        <begin position="2032"/>
        <end position="2051"/>
    </location>
</feature>
<comment type="subcellular location">
    <subcellularLocation>
        <location evidence="1">Endoplasmic reticulum membrane</location>
        <topology evidence="1">Peripheral membrane protein</topology>
        <orientation evidence="1">Cytoplasmic side</orientation>
    </subcellularLocation>
</comment>
<dbReference type="GO" id="GO:0006914">
    <property type="term" value="P:autophagy"/>
    <property type="evidence" value="ECO:0007669"/>
    <property type="project" value="UniProtKB-KW"/>
</dbReference>
<evidence type="ECO:0000259" key="14">
    <source>
        <dbReference type="Pfam" id="PF12935"/>
    </source>
</evidence>
<feature type="compositionally biased region" description="Low complexity" evidence="11">
    <location>
        <begin position="1618"/>
        <end position="1638"/>
    </location>
</feature>
<evidence type="ECO:0000256" key="1">
    <source>
        <dbReference type="ARBA" id="ARBA00004397"/>
    </source>
</evidence>
<feature type="compositionally biased region" description="Low complexity" evidence="11">
    <location>
        <begin position="593"/>
        <end position="615"/>
    </location>
</feature>
<keyword evidence="4 10" id="KW-0256">Endoplasmic reticulum</keyword>
<feature type="region of interest" description="Disordered" evidence="11">
    <location>
        <begin position="1690"/>
        <end position="1932"/>
    </location>
</feature>